<feature type="transmembrane region" description="Helical" evidence="1">
    <location>
        <begin position="38"/>
        <end position="56"/>
    </location>
</feature>
<name>A0A4R5G4J3_9STRE</name>
<organism evidence="2 3">
    <name type="scientific">Streptococcus vicugnae</name>
    <dbReference type="NCBI Taxonomy" id="2740579"/>
    <lineage>
        <taxon>Bacteria</taxon>
        <taxon>Bacillati</taxon>
        <taxon>Bacillota</taxon>
        <taxon>Bacilli</taxon>
        <taxon>Lactobacillales</taxon>
        <taxon>Streptococcaceae</taxon>
        <taxon>Streptococcus</taxon>
    </lineage>
</organism>
<protein>
    <submittedName>
        <fullName evidence="2">Sugar transferase</fullName>
    </submittedName>
</protein>
<proteinExistence type="predicted"/>
<sequence>MYSEDSKKKVYYLLSDIVALVVSYLILAQFYPYHLFDSKFFAVVFGILVVIVSVLNDEYSSITNRGYLKELKASVIYGMKVLVLFTFVLTLGKIRFIHDISQMSYFFLGQIFILVSLFVFIGRILVKSLFKSHATDIKQV</sequence>
<dbReference type="EMBL" id="SJWY01000184">
    <property type="protein sequence ID" value="TDE71065.1"/>
    <property type="molecule type" value="Genomic_DNA"/>
</dbReference>
<keyword evidence="2" id="KW-0808">Transferase</keyword>
<gene>
    <name evidence="2" type="ORF">E0E04_07300</name>
</gene>
<evidence type="ECO:0000313" key="2">
    <source>
        <dbReference type="EMBL" id="TDE71065.1"/>
    </source>
</evidence>
<feature type="non-terminal residue" evidence="2">
    <location>
        <position position="140"/>
    </location>
</feature>
<feature type="transmembrane region" description="Helical" evidence="1">
    <location>
        <begin position="103"/>
        <end position="126"/>
    </location>
</feature>
<keyword evidence="1" id="KW-1133">Transmembrane helix</keyword>
<reference evidence="2 3" key="1">
    <citation type="submission" date="2019-03" db="EMBL/GenBank/DDBJ databases">
        <authorList>
            <person name="Fan P."/>
        </authorList>
    </citation>
    <scope>NUCLEOTIDE SEQUENCE [LARGE SCALE GENOMIC DNA]</scope>
    <source>
        <strain evidence="2 3">KCJ4950</strain>
    </source>
</reference>
<accession>A0A4R5G4J3</accession>
<dbReference type="Proteomes" id="UP000295231">
    <property type="component" value="Unassembled WGS sequence"/>
</dbReference>
<feature type="transmembrane region" description="Helical" evidence="1">
    <location>
        <begin position="12"/>
        <end position="32"/>
    </location>
</feature>
<keyword evidence="3" id="KW-1185">Reference proteome</keyword>
<dbReference type="GO" id="GO:0016740">
    <property type="term" value="F:transferase activity"/>
    <property type="evidence" value="ECO:0007669"/>
    <property type="project" value="UniProtKB-KW"/>
</dbReference>
<evidence type="ECO:0000256" key="1">
    <source>
        <dbReference type="SAM" id="Phobius"/>
    </source>
</evidence>
<dbReference type="AlphaFoldDB" id="A0A4R5G4J3"/>
<keyword evidence="1" id="KW-0812">Transmembrane</keyword>
<keyword evidence="1" id="KW-0472">Membrane</keyword>
<evidence type="ECO:0000313" key="3">
    <source>
        <dbReference type="Proteomes" id="UP000295231"/>
    </source>
</evidence>
<comment type="caution">
    <text evidence="2">The sequence shown here is derived from an EMBL/GenBank/DDBJ whole genome shotgun (WGS) entry which is preliminary data.</text>
</comment>
<feature type="transmembrane region" description="Helical" evidence="1">
    <location>
        <begin position="77"/>
        <end position="97"/>
    </location>
</feature>